<evidence type="ECO:0000256" key="8">
    <source>
        <dbReference type="ARBA" id="ARBA00023177"/>
    </source>
</evidence>
<feature type="transmembrane region" description="Helical" evidence="9">
    <location>
        <begin position="238"/>
        <end position="257"/>
    </location>
</feature>
<dbReference type="Pfam" id="PF00909">
    <property type="entry name" value="Ammonium_transp"/>
    <property type="match status" value="1"/>
</dbReference>
<dbReference type="InterPro" id="IPR002229">
    <property type="entry name" value="RhesusRHD"/>
</dbReference>
<proteinExistence type="inferred from homology"/>
<sequence>MSPPSKHPLVLVLLLACTFTCLASKAPSHISSLPLKEVCANQPNQQCGGVSPEGGAWEVELSSCCPLQHVCSYKTMYYSECVRVGGDKSGEVDSQTQHGTQHGTQAHELNYETNSLGDDAGQKRTLTESVDSISNAVDGFFMLINAQIIFFMQGGFAMLEVGVIQTKNAKSILFKNMLDMFVVALCWFFWGFAISGDGASGQTERDGVDSGNFGFGQGLTGEGTERWGSIDWRNAAPFIHSLTYATTTTTIMSGGVAERMKVEVYIFLSAILSSLVYSSMVSWCWSEEGFMAKQGFVDFAGSCVVHLVGGSAALVGSILVGPRRNRFAKDGSVINFKSTSLVLSSLGAFILAFTWISFNGSSVLVTKDSSVELSAFAVLNTFLCLATAGVSSVLIETVAHKGTYDLPYTINGMLGGLVAVTASCAFIDNWCAILLGICSAAVSKGSSWLLLNKPSN</sequence>
<dbReference type="PANTHER" id="PTHR11730:SF6">
    <property type="entry name" value="AMMONIUM TRANSPORTER"/>
    <property type="match status" value="1"/>
</dbReference>
<dbReference type="EMBL" id="BRXW01000327">
    <property type="protein sequence ID" value="GMI18228.1"/>
    <property type="molecule type" value="Genomic_DNA"/>
</dbReference>
<keyword evidence="4" id="KW-0813">Transport</keyword>
<dbReference type="Proteomes" id="UP001165122">
    <property type="component" value="Unassembled WGS sequence"/>
</dbReference>
<protein>
    <recommendedName>
        <fullName evidence="11">Ammonium transporter AmtB-like domain-containing protein</fullName>
    </recommendedName>
</protein>
<evidence type="ECO:0000259" key="11">
    <source>
        <dbReference type="Pfam" id="PF00909"/>
    </source>
</evidence>
<feature type="transmembrane region" description="Helical" evidence="9">
    <location>
        <begin position="341"/>
        <end position="358"/>
    </location>
</feature>
<reference evidence="13" key="1">
    <citation type="journal article" date="2023" name="Commun. Biol.">
        <title>Genome analysis of Parmales, the sister group of diatoms, reveals the evolutionary specialization of diatoms from phago-mixotrophs to photoautotrophs.</title>
        <authorList>
            <person name="Ban H."/>
            <person name="Sato S."/>
            <person name="Yoshikawa S."/>
            <person name="Yamada K."/>
            <person name="Nakamura Y."/>
            <person name="Ichinomiya M."/>
            <person name="Sato N."/>
            <person name="Blanc-Mathieu R."/>
            <person name="Endo H."/>
            <person name="Kuwata A."/>
            <person name="Ogata H."/>
        </authorList>
    </citation>
    <scope>NUCLEOTIDE SEQUENCE [LARGE SCALE GENOMIC DNA]</scope>
    <source>
        <strain evidence="13">NIES 3700</strain>
    </source>
</reference>
<dbReference type="InterPro" id="IPR018047">
    <property type="entry name" value="Ammonium_transpt_CS"/>
</dbReference>
<dbReference type="OrthoDB" id="534912at2759"/>
<feature type="transmembrane region" description="Helical" evidence="9">
    <location>
        <begin position="140"/>
        <end position="164"/>
    </location>
</feature>
<keyword evidence="10" id="KW-0732">Signal</keyword>
<evidence type="ECO:0000313" key="13">
    <source>
        <dbReference type="Proteomes" id="UP001165122"/>
    </source>
</evidence>
<dbReference type="SUPFAM" id="SSF111352">
    <property type="entry name" value="Ammonium transporter"/>
    <property type="match status" value="1"/>
</dbReference>
<evidence type="ECO:0000256" key="7">
    <source>
        <dbReference type="ARBA" id="ARBA00023136"/>
    </source>
</evidence>
<feature type="signal peptide" evidence="10">
    <location>
        <begin position="1"/>
        <end position="23"/>
    </location>
</feature>
<dbReference type="InterPro" id="IPR024041">
    <property type="entry name" value="NH4_transpt_AmtB-like_dom"/>
</dbReference>
<feature type="transmembrane region" description="Helical" evidence="9">
    <location>
        <begin position="176"/>
        <end position="194"/>
    </location>
</feature>
<evidence type="ECO:0000256" key="10">
    <source>
        <dbReference type="SAM" id="SignalP"/>
    </source>
</evidence>
<dbReference type="PROSITE" id="PS51257">
    <property type="entry name" value="PROKAR_LIPOPROTEIN"/>
    <property type="match status" value="1"/>
</dbReference>
<keyword evidence="7 9" id="KW-0472">Membrane</keyword>
<dbReference type="GO" id="GO:0005886">
    <property type="term" value="C:plasma membrane"/>
    <property type="evidence" value="ECO:0007669"/>
    <property type="project" value="InterPro"/>
</dbReference>
<feature type="transmembrane region" description="Helical" evidence="9">
    <location>
        <begin position="416"/>
        <end position="442"/>
    </location>
</feature>
<feature type="transmembrane region" description="Helical" evidence="9">
    <location>
        <begin position="295"/>
        <end position="320"/>
    </location>
</feature>
<evidence type="ECO:0000256" key="2">
    <source>
        <dbReference type="ARBA" id="ARBA00005887"/>
    </source>
</evidence>
<dbReference type="Gene3D" id="1.10.3430.10">
    <property type="entry name" value="Ammonium transporter AmtB like domains"/>
    <property type="match status" value="1"/>
</dbReference>
<feature type="transmembrane region" description="Helical" evidence="9">
    <location>
        <begin position="373"/>
        <end position="395"/>
    </location>
</feature>
<evidence type="ECO:0000256" key="9">
    <source>
        <dbReference type="SAM" id="Phobius"/>
    </source>
</evidence>
<comment type="subcellular location">
    <subcellularLocation>
        <location evidence="1">Membrane</location>
        <topology evidence="1">Multi-pass membrane protein</topology>
    </subcellularLocation>
</comment>
<feature type="transmembrane region" description="Helical" evidence="9">
    <location>
        <begin position="264"/>
        <end position="283"/>
    </location>
</feature>
<evidence type="ECO:0000256" key="1">
    <source>
        <dbReference type="ARBA" id="ARBA00004141"/>
    </source>
</evidence>
<evidence type="ECO:0000256" key="6">
    <source>
        <dbReference type="ARBA" id="ARBA00022989"/>
    </source>
</evidence>
<dbReference type="PANTHER" id="PTHR11730">
    <property type="entry name" value="AMMONIUM TRANSPORTER"/>
    <property type="match status" value="1"/>
</dbReference>
<comment type="similarity">
    <text evidence="3">Belongs to the ammonium transporter (TC 2.A.49) family. Rh subfamily.</text>
</comment>
<keyword evidence="5 9" id="KW-0812">Transmembrane</keyword>
<comment type="similarity">
    <text evidence="2">Belongs to the ammonia transporter channel (TC 1.A.11.2) family.</text>
</comment>
<dbReference type="PROSITE" id="PS01219">
    <property type="entry name" value="AMMONIUM_TRANSP"/>
    <property type="match status" value="1"/>
</dbReference>
<dbReference type="GO" id="GO:0097272">
    <property type="term" value="P:ammonium homeostasis"/>
    <property type="evidence" value="ECO:0007669"/>
    <property type="project" value="TreeGrafter"/>
</dbReference>
<comment type="caution">
    <text evidence="12">The sequence shown here is derived from an EMBL/GenBank/DDBJ whole genome shotgun (WGS) entry which is preliminary data.</text>
</comment>
<dbReference type="AlphaFoldDB" id="A0A9W7L010"/>
<gene>
    <name evidence="12" type="ORF">TrLO_g7036</name>
</gene>
<accession>A0A9W7L010</accession>
<evidence type="ECO:0000256" key="4">
    <source>
        <dbReference type="ARBA" id="ARBA00022448"/>
    </source>
</evidence>
<evidence type="ECO:0000256" key="3">
    <source>
        <dbReference type="ARBA" id="ARBA00011036"/>
    </source>
</evidence>
<keyword evidence="8" id="KW-0924">Ammonia transport</keyword>
<organism evidence="12 13">
    <name type="scientific">Triparma laevis f. longispina</name>
    <dbReference type="NCBI Taxonomy" id="1714387"/>
    <lineage>
        <taxon>Eukaryota</taxon>
        <taxon>Sar</taxon>
        <taxon>Stramenopiles</taxon>
        <taxon>Ochrophyta</taxon>
        <taxon>Bolidophyceae</taxon>
        <taxon>Parmales</taxon>
        <taxon>Triparmaceae</taxon>
        <taxon>Triparma</taxon>
    </lineage>
</organism>
<keyword evidence="6 9" id="KW-1133">Transmembrane helix</keyword>
<dbReference type="GO" id="GO:0008519">
    <property type="term" value="F:ammonium channel activity"/>
    <property type="evidence" value="ECO:0007669"/>
    <property type="project" value="InterPro"/>
</dbReference>
<evidence type="ECO:0000256" key="5">
    <source>
        <dbReference type="ARBA" id="ARBA00022692"/>
    </source>
</evidence>
<name>A0A9W7L010_9STRA</name>
<feature type="chain" id="PRO_5040871054" description="Ammonium transporter AmtB-like domain-containing protein" evidence="10">
    <location>
        <begin position="24"/>
        <end position="456"/>
    </location>
</feature>
<dbReference type="PRINTS" id="PR00342">
    <property type="entry name" value="RHESUSRHD"/>
</dbReference>
<feature type="domain" description="Ammonium transporter AmtB-like" evidence="11">
    <location>
        <begin position="141"/>
        <end position="443"/>
    </location>
</feature>
<keyword evidence="13" id="KW-1185">Reference proteome</keyword>
<evidence type="ECO:0000313" key="12">
    <source>
        <dbReference type="EMBL" id="GMI18228.1"/>
    </source>
</evidence>
<dbReference type="InterPro" id="IPR029020">
    <property type="entry name" value="Ammonium/urea_transptr"/>
</dbReference>